<feature type="transmembrane region" description="Helical" evidence="6">
    <location>
        <begin position="6"/>
        <end position="26"/>
    </location>
</feature>
<evidence type="ECO:0000256" key="6">
    <source>
        <dbReference type="SAM" id="Phobius"/>
    </source>
</evidence>
<dbReference type="OrthoDB" id="9804152at2"/>
<comment type="caution">
    <text evidence="7">The sequence shown here is derived from an EMBL/GenBank/DDBJ whole genome shotgun (WGS) entry which is preliminary data.</text>
</comment>
<dbReference type="AlphaFoldDB" id="A0A0B2A5W6"/>
<dbReference type="PANTHER" id="PTHR34478:SF1">
    <property type="entry name" value="PROTEIN LEMA"/>
    <property type="match status" value="1"/>
</dbReference>
<sequence>MWEWLIPVLIVVAIIVIIGIYLWATYNSLVQLNVRVDEAWSDITVQLKRRADLLPNLIESVKGYAAHEKAVFENVTQARAETLGASSPADAGVAEGHMQQALRSIFAVAEAYPQLQASQNFLQLQSSITDTEDKIQASRRFYNGGVREMNTKVKTFPNNMFAKRLGFGEREFFDVVDAAAISEPPRVQF</sequence>
<dbReference type="Gene3D" id="1.20.1440.20">
    <property type="entry name" value="LemA-like domain"/>
    <property type="match status" value="1"/>
</dbReference>
<evidence type="ECO:0000256" key="1">
    <source>
        <dbReference type="ARBA" id="ARBA00004167"/>
    </source>
</evidence>
<evidence type="ECO:0000256" key="5">
    <source>
        <dbReference type="ARBA" id="ARBA00023136"/>
    </source>
</evidence>
<evidence type="ECO:0000313" key="8">
    <source>
        <dbReference type="Proteomes" id="UP000031030"/>
    </source>
</evidence>
<dbReference type="InterPro" id="IPR007156">
    <property type="entry name" value="MamQ_LemA"/>
</dbReference>
<comment type="similarity">
    <text evidence="2">Belongs to the LemA family.</text>
</comment>
<evidence type="ECO:0000256" key="4">
    <source>
        <dbReference type="ARBA" id="ARBA00022989"/>
    </source>
</evidence>
<proteinExistence type="inferred from homology"/>
<protein>
    <submittedName>
        <fullName evidence="7">Membrane protein</fullName>
    </submittedName>
</protein>
<keyword evidence="5 6" id="KW-0472">Membrane</keyword>
<reference evidence="7 8" key="1">
    <citation type="submission" date="2014-11" db="EMBL/GenBank/DDBJ databases">
        <title>Genome sequence of Microbacterium mangrovi MUSC 115(T).</title>
        <authorList>
            <person name="Lee L.-H."/>
        </authorList>
    </citation>
    <scope>NUCLEOTIDE SEQUENCE [LARGE SCALE GENOMIC DNA]</scope>
    <source>
        <strain evidence="7 8">MUSC 115</strain>
    </source>
</reference>
<dbReference type="InterPro" id="IPR023353">
    <property type="entry name" value="LemA-like_dom_sf"/>
</dbReference>
<dbReference type="SUPFAM" id="SSF140478">
    <property type="entry name" value="LemA-like"/>
    <property type="match status" value="1"/>
</dbReference>
<dbReference type="PANTHER" id="PTHR34478">
    <property type="entry name" value="PROTEIN LEMA"/>
    <property type="match status" value="1"/>
</dbReference>
<name>A0A0B2A5W6_9MICO</name>
<keyword evidence="8" id="KW-1185">Reference proteome</keyword>
<keyword evidence="3 6" id="KW-0812">Transmembrane</keyword>
<keyword evidence="4 6" id="KW-1133">Transmembrane helix</keyword>
<evidence type="ECO:0000256" key="3">
    <source>
        <dbReference type="ARBA" id="ARBA00022692"/>
    </source>
</evidence>
<gene>
    <name evidence="7" type="ORF">LK09_05625</name>
</gene>
<evidence type="ECO:0000313" key="7">
    <source>
        <dbReference type="EMBL" id="KHK98475.1"/>
    </source>
</evidence>
<accession>A0A0B2A5W6</accession>
<dbReference type="EMBL" id="JTDK01000006">
    <property type="protein sequence ID" value="KHK98475.1"/>
    <property type="molecule type" value="Genomic_DNA"/>
</dbReference>
<evidence type="ECO:0000256" key="2">
    <source>
        <dbReference type="ARBA" id="ARBA00008854"/>
    </source>
</evidence>
<dbReference type="STRING" id="1348253.LK09_05625"/>
<dbReference type="RefSeq" id="WP_039397018.1">
    <property type="nucleotide sequence ID" value="NZ_JTDK01000006.1"/>
</dbReference>
<organism evidence="7 8">
    <name type="scientific">Microbacterium mangrovi</name>
    <dbReference type="NCBI Taxonomy" id="1348253"/>
    <lineage>
        <taxon>Bacteria</taxon>
        <taxon>Bacillati</taxon>
        <taxon>Actinomycetota</taxon>
        <taxon>Actinomycetes</taxon>
        <taxon>Micrococcales</taxon>
        <taxon>Microbacteriaceae</taxon>
        <taxon>Microbacterium</taxon>
    </lineage>
</organism>
<dbReference type="GO" id="GO:0016020">
    <property type="term" value="C:membrane"/>
    <property type="evidence" value="ECO:0007669"/>
    <property type="project" value="UniProtKB-SubCell"/>
</dbReference>
<comment type="subcellular location">
    <subcellularLocation>
        <location evidence="1">Membrane</location>
        <topology evidence="1">Single-pass membrane protein</topology>
    </subcellularLocation>
</comment>
<dbReference type="Proteomes" id="UP000031030">
    <property type="component" value="Unassembled WGS sequence"/>
</dbReference>
<dbReference type="Pfam" id="PF04011">
    <property type="entry name" value="LemA"/>
    <property type="match status" value="1"/>
</dbReference>